<keyword evidence="1" id="KW-0496">Mitochondrion</keyword>
<proteinExistence type="predicted"/>
<protein>
    <submittedName>
        <fullName evidence="1">Uncharacterized protein</fullName>
    </submittedName>
</protein>
<accession>A0A1Y0B046</accession>
<gene>
    <name evidence="1" type="ORF">AEK19_MT0491</name>
</gene>
<organism evidence="1">
    <name type="scientific">Utricularia reniformis</name>
    <dbReference type="NCBI Taxonomy" id="192314"/>
    <lineage>
        <taxon>Eukaryota</taxon>
        <taxon>Viridiplantae</taxon>
        <taxon>Streptophyta</taxon>
        <taxon>Embryophyta</taxon>
        <taxon>Tracheophyta</taxon>
        <taxon>Spermatophyta</taxon>
        <taxon>Magnoliopsida</taxon>
        <taxon>eudicotyledons</taxon>
        <taxon>Gunneridae</taxon>
        <taxon>Pentapetalae</taxon>
        <taxon>asterids</taxon>
        <taxon>lamiids</taxon>
        <taxon>Lamiales</taxon>
        <taxon>Lentibulariaceae</taxon>
        <taxon>Utricularia</taxon>
    </lineage>
</organism>
<evidence type="ECO:0000313" key="1">
    <source>
        <dbReference type="EMBL" id="ART30748.1"/>
    </source>
</evidence>
<name>A0A1Y0B046_9LAMI</name>
<reference evidence="1" key="1">
    <citation type="submission" date="2017-03" db="EMBL/GenBank/DDBJ databases">
        <title>The mitochondrial genome of the carnivorous plant Utricularia reniformis (Lentibulariaceae): structure, comparative analysis and evolutionary landmarks.</title>
        <authorList>
            <person name="Silva S.R."/>
            <person name="Alvarenga D.O."/>
            <person name="Michael T.P."/>
            <person name="Miranda V.F.O."/>
            <person name="Varani A.M."/>
        </authorList>
    </citation>
    <scope>NUCLEOTIDE SEQUENCE</scope>
</reference>
<sequence length="92" mass="10478">MSFTYLGYTITARDVTDSGEPHPAKSALSLPFSFLCENCIIKTRSPDSPKETPSFALSDESFRYRQLMDLTIQYTHQPIFHQKPAFKNVTKS</sequence>
<dbReference type="EMBL" id="KY774314">
    <property type="protein sequence ID" value="ART30748.1"/>
    <property type="molecule type" value="Genomic_DNA"/>
</dbReference>
<geneLocation type="mitochondrion" evidence="1"/>
<dbReference type="AlphaFoldDB" id="A0A1Y0B046"/>